<protein>
    <submittedName>
        <fullName evidence="5">Penicillinase repressor</fullName>
    </submittedName>
</protein>
<sequence>MSAQEMTISEAEWRVMRIVWSLGEVSSQQMISYLSEETDWKPATIKTFLGRLVKKEYLATTKEGNKYIYHARISENEANKNVAHELASRICARKMGRTIGQIIEAVTLSFDDIEKLEAILEQKKKTAVEEVACNCLPDNCRCHERKEEE</sequence>
<evidence type="ECO:0000256" key="1">
    <source>
        <dbReference type="ARBA" id="ARBA00011046"/>
    </source>
</evidence>
<evidence type="ECO:0000313" key="5">
    <source>
        <dbReference type="EMBL" id="RSU13935.1"/>
    </source>
</evidence>
<dbReference type="GO" id="GO:0003677">
    <property type="term" value="F:DNA binding"/>
    <property type="evidence" value="ECO:0007669"/>
    <property type="project" value="UniProtKB-KW"/>
</dbReference>
<dbReference type="GO" id="GO:0045892">
    <property type="term" value="P:negative regulation of DNA-templated transcription"/>
    <property type="evidence" value="ECO:0007669"/>
    <property type="project" value="InterPro"/>
</dbReference>
<dbReference type="OrthoDB" id="1849040at2"/>
<evidence type="ECO:0000256" key="4">
    <source>
        <dbReference type="ARBA" id="ARBA00023163"/>
    </source>
</evidence>
<reference evidence="5 6" key="1">
    <citation type="submission" date="2017-05" db="EMBL/GenBank/DDBJ databases">
        <title>Vagococcus spp. assemblies.</title>
        <authorList>
            <person name="Gulvik C.A."/>
        </authorList>
    </citation>
    <scope>NUCLEOTIDE SEQUENCE [LARGE SCALE GENOMIC DNA]</scope>
    <source>
        <strain evidence="5 6">LMG 24798</strain>
    </source>
</reference>
<dbReference type="InterPro" id="IPR014071">
    <property type="entry name" value="Cu_transp_CopY/TcrY"/>
</dbReference>
<organism evidence="5 6">
    <name type="scientific">Vagococcus acidifermentans</name>
    <dbReference type="NCBI Taxonomy" id="564710"/>
    <lineage>
        <taxon>Bacteria</taxon>
        <taxon>Bacillati</taxon>
        <taxon>Bacillota</taxon>
        <taxon>Bacilli</taxon>
        <taxon>Lactobacillales</taxon>
        <taxon>Enterococcaceae</taxon>
        <taxon>Vagococcus</taxon>
    </lineage>
</organism>
<proteinExistence type="inferred from homology"/>
<dbReference type="RefSeq" id="WP_126812380.1">
    <property type="nucleotide sequence ID" value="NZ_NGKC01000002.1"/>
</dbReference>
<comment type="similarity">
    <text evidence="1">Belongs to the BlaI transcriptional regulatory family.</text>
</comment>
<dbReference type="InterPro" id="IPR036390">
    <property type="entry name" value="WH_DNA-bd_sf"/>
</dbReference>
<dbReference type="NCBIfam" id="TIGR02698">
    <property type="entry name" value="CopY_TcrY"/>
    <property type="match status" value="1"/>
</dbReference>
<dbReference type="PIRSF" id="PIRSF019455">
    <property type="entry name" value="CopR_AtkY"/>
    <property type="match status" value="1"/>
</dbReference>
<dbReference type="Gene3D" id="1.10.10.10">
    <property type="entry name" value="Winged helix-like DNA-binding domain superfamily/Winged helix DNA-binding domain"/>
    <property type="match status" value="1"/>
</dbReference>
<dbReference type="Pfam" id="PF03965">
    <property type="entry name" value="Penicillinase_R"/>
    <property type="match status" value="1"/>
</dbReference>
<dbReference type="SUPFAM" id="SSF46785">
    <property type="entry name" value="Winged helix' DNA-binding domain"/>
    <property type="match status" value="1"/>
</dbReference>
<keyword evidence="6" id="KW-1185">Reference proteome</keyword>
<dbReference type="EMBL" id="NGKC01000002">
    <property type="protein sequence ID" value="RSU13935.1"/>
    <property type="molecule type" value="Genomic_DNA"/>
</dbReference>
<keyword evidence="3" id="KW-0238">DNA-binding</keyword>
<dbReference type="InterPro" id="IPR036388">
    <property type="entry name" value="WH-like_DNA-bd_sf"/>
</dbReference>
<keyword evidence="4" id="KW-0804">Transcription</keyword>
<name>A0A430B0T9_9ENTE</name>
<comment type="caution">
    <text evidence="5">The sequence shown here is derived from an EMBL/GenBank/DDBJ whole genome shotgun (WGS) entry which is preliminary data.</text>
</comment>
<keyword evidence="2" id="KW-0805">Transcription regulation</keyword>
<dbReference type="InterPro" id="IPR005650">
    <property type="entry name" value="BlaI_family"/>
</dbReference>
<evidence type="ECO:0000313" key="6">
    <source>
        <dbReference type="Proteomes" id="UP000286773"/>
    </source>
</evidence>
<dbReference type="Proteomes" id="UP000286773">
    <property type="component" value="Unassembled WGS sequence"/>
</dbReference>
<gene>
    <name evidence="5" type="ORF">CBF27_03265</name>
</gene>
<dbReference type="AlphaFoldDB" id="A0A430B0T9"/>
<evidence type="ECO:0000256" key="2">
    <source>
        <dbReference type="ARBA" id="ARBA00023015"/>
    </source>
</evidence>
<evidence type="ECO:0000256" key="3">
    <source>
        <dbReference type="ARBA" id="ARBA00023125"/>
    </source>
</evidence>
<accession>A0A430B0T9</accession>